<dbReference type="RefSeq" id="WP_176313278.1">
    <property type="nucleotide sequence ID" value="NZ_JAKNAX010000008.1"/>
</dbReference>
<keyword evidence="4" id="KW-0408">Iron</keyword>
<protein>
    <submittedName>
        <fullName evidence="7">Anaerobic glycerol-3-phosphate dehydrogenase subunit C</fullName>
        <ecNumber evidence="7">1.1.5.3</ecNumber>
    </submittedName>
</protein>
<feature type="domain" description="4Fe-4S ferredoxin-type" evidence="6">
    <location>
        <begin position="54"/>
        <end position="84"/>
    </location>
</feature>
<dbReference type="NCBIfam" id="TIGR03379">
    <property type="entry name" value="glycerol3P_GlpC"/>
    <property type="match status" value="1"/>
</dbReference>
<keyword evidence="2" id="KW-0479">Metal-binding</keyword>
<evidence type="ECO:0000256" key="2">
    <source>
        <dbReference type="ARBA" id="ARBA00022723"/>
    </source>
</evidence>
<dbReference type="Pfam" id="PF02754">
    <property type="entry name" value="CCG"/>
    <property type="match status" value="2"/>
</dbReference>
<dbReference type="Proteomes" id="UP001140978">
    <property type="component" value="Unassembled WGS sequence"/>
</dbReference>
<dbReference type="PANTHER" id="PTHR32479">
    <property type="entry name" value="GLYCOLATE OXIDASE IRON-SULFUR SUBUNIT"/>
    <property type="match status" value="1"/>
</dbReference>
<sequence length="408" mass="45497">MTTSFIEAAPKNTSFDQCIKCTVCTVYCPVAKANPLYPGPKQCGPDGERLRIKSAEYYDDLLKLCTNCKRCETACPSGVKIGDIIAVARGKHGKKSFSPKLVRDYVLSHTDLFGTLATPFAPIVNAATSMPLVKKVMHKTIGVHDHKSLPKYSHGTFRRWFKQNCTRQPLYTRQVSYFHGCYVNYNHPQLGKDFVAVMNAMNIGVRLLDNEKCCGVPLIANGFHDKARKNALLNVKNIETAVLDRQTSVLSTSSTCSFTLQQEYPHVLGVDNSKVVNKIEYVTRFLLKEFMSGNAPRMKPVNLKVVYHTPCHLERSGNVMFTIELLKMIPGLELIVLDSECCGLAGTYGFKEENYDVSMKIGSHLFDSIKASQADYAITDCETCKWQIEENTALETIHPISLLAMAIA</sequence>
<keyword evidence="5" id="KW-0411">Iron-sulfur</keyword>
<evidence type="ECO:0000256" key="4">
    <source>
        <dbReference type="ARBA" id="ARBA00023004"/>
    </source>
</evidence>
<dbReference type="PANTHER" id="PTHR32479:SF19">
    <property type="entry name" value="ANAEROBIC GLYCEROL-3-PHOSPHATE DEHYDROGENASE SUBUNIT C"/>
    <property type="match status" value="1"/>
</dbReference>
<evidence type="ECO:0000313" key="7">
    <source>
        <dbReference type="EMBL" id="MDE1241704.1"/>
    </source>
</evidence>
<dbReference type="InterPro" id="IPR017896">
    <property type="entry name" value="4Fe4S_Fe-S-bd"/>
</dbReference>
<dbReference type="PROSITE" id="PS51379">
    <property type="entry name" value="4FE4S_FER_2"/>
    <property type="match status" value="2"/>
</dbReference>
<dbReference type="EMBL" id="JAKNAX010000008">
    <property type="protein sequence ID" value="MDE1345686.1"/>
    <property type="molecule type" value="Genomic_DNA"/>
</dbReference>
<reference evidence="7" key="1">
    <citation type="submission" date="2022-02" db="EMBL/GenBank/DDBJ databases">
        <title>Emergence and expansion in Europe of a Vibrio aestuarianus clonal complex pathogenic for oysters.</title>
        <authorList>
            <person name="Mesnil A."/>
            <person name="Travers M.-A."/>
        </authorList>
    </citation>
    <scope>NUCLEOTIDE SEQUENCE</scope>
    <source>
        <strain evidence="7">19_064_11T1</strain>
        <strain evidence="8">19_064_15T1</strain>
    </source>
</reference>
<feature type="domain" description="4Fe-4S ferredoxin-type" evidence="6">
    <location>
        <begin position="8"/>
        <end position="39"/>
    </location>
</feature>
<dbReference type="Proteomes" id="UP001140979">
    <property type="component" value="Unassembled WGS sequence"/>
</dbReference>
<dbReference type="GO" id="GO:0004368">
    <property type="term" value="F:glycerol-3-phosphate dehydrogenase (quinone) activity"/>
    <property type="evidence" value="ECO:0007669"/>
    <property type="project" value="UniProtKB-EC"/>
</dbReference>
<dbReference type="GO" id="GO:0009061">
    <property type="term" value="P:anaerobic respiration"/>
    <property type="evidence" value="ECO:0007669"/>
    <property type="project" value="InterPro"/>
</dbReference>
<comment type="caution">
    <text evidence="7">The sequence shown here is derived from an EMBL/GenBank/DDBJ whole genome shotgun (WGS) entry which is preliminary data.</text>
</comment>
<evidence type="ECO:0000256" key="1">
    <source>
        <dbReference type="ARBA" id="ARBA00022485"/>
    </source>
</evidence>
<keyword evidence="7" id="KW-0560">Oxidoreductase</keyword>
<dbReference type="InterPro" id="IPR009051">
    <property type="entry name" value="Helical_ferredxn"/>
</dbReference>
<dbReference type="GO" id="GO:0051539">
    <property type="term" value="F:4 iron, 4 sulfur cluster binding"/>
    <property type="evidence" value="ECO:0007669"/>
    <property type="project" value="UniProtKB-KW"/>
</dbReference>
<dbReference type="Pfam" id="PF13183">
    <property type="entry name" value="Fer4_8"/>
    <property type="match status" value="1"/>
</dbReference>
<gene>
    <name evidence="7" type="primary">glpC</name>
    <name evidence="7" type="ORF">L9W94_05990</name>
    <name evidence="8" type="ORF">L9X51_04445</name>
</gene>
<evidence type="ECO:0000259" key="6">
    <source>
        <dbReference type="PROSITE" id="PS51379"/>
    </source>
</evidence>
<dbReference type="EMBL" id="JAKNBA010000007">
    <property type="protein sequence ID" value="MDE1241704.1"/>
    <property type="molecule type" value="Genomic_DNA"/>
</dbReference>
<dbReference type="GO" id="GO:0046872">
    <property type="term" value="F:metal ion binding"/>
    <property type="evidence" value="ECO:0007669"/>
    <property type="project" value="UniProtKB-KW"/>
</dbReference>
<accession>A0A9X4ESS8</accession>
<dbReference type="PROSITE" id="PS00198">
    <property type="entry name" value="4FE4S_FER_1"/>
    <property type="match status" value="1"/>
</dbReference>
<proteinExistence type="predicted"/>
<dbReference type="InterPro" id="IPR017900">
    <property type="entry name" value="4Fe4S_Fe_S_CS"/>
</dbReference>
<dbReference type="NCBIfam" id="NF008369">
    <property type="entry name" value="PRK11168.1"/>
    <property type="match status" value="1"/>
</dbReference>
<dbReference type="AlphaFoldDB" id="A0A9X4ESS8"/>
<name>A0A9X4ESS8_9VIBR</name>
<evidence type="ECO:0000256" key="3">
    <source>
        <dbReference type="ARBA" id="ARBA00022737"/>
    </source>
</evidence>
<evidence type="ECO:0000313" key="9">
    <source>
        <dbReference type="Proteomes" id="UP001140979"/>
    </source>
</evidence>
<dbReference type="GO" id="GO:0016020">
    <property type="term" value="C:membrane"/>
    <property type="evidence" value="ECO:0007669"/>
    <property type="project" value="InterPro"/>
</dbReference>
<dbReference type="GO" id="GO:0009331">
    <property type="term" value="C:glycerol-3-phosphate dehydrogenase (FAD) complex"/>
    <property type="evidence" value="ECO:0007669"/>
    <property type="project" value="InterPro"/>
</dbReference>
<evidence type="ECO:0000256" key="5">
    <source>
        <dbReference type="ARBA" id="ARBA00023014"/>
    </source>
</evidence>
<dbReference type="Gene3D" id="1.10.1060.10">
    <property type="entry name" value="Alpha-helical ferredoxin"/>
    <property type="match status" value="1"/>
</dbReference>
<dbReference type="InterPro" id="IPR017753">
    <property type="entry name" value="G3P_DH_GlpC_su"/>
</dbReference>
<organism evidence="7 9">
    <name type="scientific">Vibrio aestuarianus</name>
    <dbReference type="NCBI Taxonomy" id="28171"/>
    <lineage>
        <taxon>Bacteria</taxon>
        <taxon>Pseudomonadati</taxon>
        <taxon>Pseudomonadota</taxon>
        <taxon>Gammaproteobacteria</taxon>
        <taxon>Vibrionales</taxon>
        <taxon>Vibrionaceae</taxon>
        <taxon>Vibrio</taxon>
    </lineage>
</organism>
<dbReference type="InterPro" id="IPR004017">
    <property type="entry name" value="Cys_rich_dom"/>
</dbReference>
<dbReference type="SUPFAM" id="SSF46548">
    <property type="entry name" value="alpha-helical ferredoxin"/>
    <property type="match status" value="1"/>
</dbReference>
<keyword evidence="3" id="KW-0677">Repeat</keyword>
<dbReference type="EC" id="1.1.5.3" evidence="7"/>
<keyword evidence="1" id="KW-0004">4Fe-4S</keyword>
<evidence type="ECO:0000313" key="8">
    <source>
        <dbReference type="EMBL" id="MDE1345686.1"/>
    </source>
</evidence>